<protein>
    <submittedName>
        <fullName evidence="1">Uncharacterized protein</fullName>
    </submittedName>
</protein>
<keyword evidence="2" id="KW-1185">Reference proteome</keyword>
<comment type="caution">
    <text evidence="1">The sequence shown here is derived from an EMBL/GenBank/DDBJ whole genome shotgun (WGS) entry which is preliminary data.</text>
</comment>
<dbReference type="Proteomes" id="UP000032142">
    <property type="component" value="Unassembled WGS sequence"/>
</dbReference>
<evidence type="ECO:0000313" key="2">
    <source>
        <dbReference type="Proteomes" id="UP000032142"/>
    </source>
</evidence>
<accession>A0A0B0N905</accession>
<evidence type="ECO:0000313" key="1">
    <source>
        <dbReference type="EMBL" id="KHG09142.1"/>
    </source>
</evidence>
<name>A0A0B0N905_GOSAR</name>
<dbReference type="AlphaFoldDB" id="A0A0B0N905"/>
<reference evidence="2" key="1">
    <citation type="submission" date="2014-09" db="EMBL/GenBank/DDBJ databases">
        <authorList>
            <person name="Mudge J."/>
            <person name="Ramaraj T."/>
            <person name="Lindquist I.E."/>
            <person name="Bharti A.K."/>
            <person name="Sundararajan A."/>
            <person name="Cameron C.T."/>
            <person name="Woodward J.E."/>
            <person name="May G.D."/>
            <person name="Brubaker C."/>
            <person name="Broadhvest J."/>
            <person name="Wilkins T.A."/>
        </authorList>
    </citation>
    <scope>NUCLEOTIDE SEQUENCE</scope>
    <source>
        <strain evidence="2">cv. AKA8401</strain>
    </source>
</reference>
<gene>
    <name evidence="1" type="ORF">F383_36440</name>
</gene>
<sequence length="37" mass="4163">MGWSHRCVVGRVTQVRELHKVGHGLGHGHVIPFRMST</sequence>
<organism evidence="1 2">
    <name type="scientific">Gossypium arboreum</name>
    <name type="common">Tree cotton</name>
    <name type="synonym">Gossypium nanking</name>
    <dbReference type="NCBI Taxonomy" id="29729"/>
    <lineage>
        <taxon>Eukaryota</taxon>
        <taxon>Viridiplantae</taxon>
        <taxon>Streptophyta</taxon>
        <taxon>Embryophyta</taxon>
        <taxon>Tracheophyta</taxon>
        <taxon>Spermatophyta</taxon>
        <taxon>Magnoliopsida</taxon>
        <taxon>eudicotyledons</taxon>
        <taxon>Gunneridae</taxon>
        <taxon>Pentapetalae</taxon>
        <taxon>rosids</taxon>
        <taxon>malvids</taxon>
        <taxon>Malvales</taxon>
        <taxon>Malvaceae</taxon>
        <taxon>Malvoideae</taxon>
        <taxon>Gossypium</taxon>
    </lineage>
</organism>
<proteinExistence type="predicted"/>
<dbReference type="EMBL" id="JRRC01529257">
    <property type="protein sequence ID" value="KHG09142.1"/>
    <property type="molecule type" value="Genomic_DNA"/>
</dbReference>